<dbReference type="Proteomes" id="UP001162162">
    <property type="component" value="Unassembled WGS sequence"/>
</dbReference>
<sequence length="285" mass="32669">MSLLTINFNDINLFITALPGDLDFTLTPVNHLIERYFVAYRIKMAHLNETDRIQILMMPRLMILMDPSPAIAGAHPERPIVRSAVTKIVAKFQTVEHVRDLPKSGRPPVPENIQLDVMIQVQDNPHSTTRHMGIDLNLSHTSVRNILHKQKFHPYKITLMQELSEADFDRRNEFCEIMQIQCKGDENFAGNILFPDEASLFLIGTLNRHNCQHWAAENPHWIQEAHTQHPQKVNVWAGMIKNRLIGPNFIDGNLNGQQYLAMLQTQVVGREAGDSLIKPARQRVR</sequence>
<evidence type="ECO:0000313" key="1">
    <source>
        <dbReference type="EMBL" id="KAJ8942175.1"/>
    </source>
</evidence>
<reference evidence="1" key="1">
    <citation type="journal article" date="2023" name="Insect Mol. Biol.">
        <title>Genome sequencing provides insights into the evolution of gene families encoding plant cell wall-degrading enzymes in longhorned beetles.</title>
        <authorList>
            <person name="Shin N.R."/>
            <person name="Okamura Y."/>
            <person name="Kirsch R."/>
            <person name="Pauchet Y."/>
        </authorList>
    </citation>
    <scope>NUCLEOTIDE SEQUENCE</scope>
    <source>
        <strain evidence="1">AMC_N1</strain>
    </source>
</reference>
<dbReference type="InterPro" id="IPR036397">
    <property type="entry name" value="RNaseH_sf"/>
</dbReference>
<evidence type="ECO:0008006" key="3">
    <source>
        <dbReference type="Google" id="ProtNLM"/>
    </source>
</evidence>
<accession>A0AAV8XT00</accession>
<dbReference type="Gene3D" id="3.30.420.10">
    <property type="entry name" value="Ribonuclease H-like superfamily/Ribonuclease H"/>
    <property type="match status" value="1"/>
</dbReference>
<dbReference type="GO" id="GO:0003676">
    <property type="term" value="F:nucleic acid binding"/>
    <property type="evidence" value="ECO:0007669"/>
    <property type="project" value="InterPro"/>
</dbReference>
<dbReference type="EMBL" id="JAPWTK010000339">
    <property type="protein sequence ID" value="KAJ8942175.1"/>
    <property type="molecule type" value="Genomic_DNA"/>
</dbReference>
<dbReference type="AlphaFoldDB" id="A0AAV8XT00"/>
<protein>
    <recommendedName>
        <fullName evidence="3">Transposase</fullName>
    </recommendedName>
</protein>
<proteinExistence type="predicted"/>
<keyword evidence="2" id="KW-1185">Reference proteome</keyword>
<evidence type="ECO:0000313" key="2">
    <source>
        <dbReference type="Proteomes" id="UP001162162"/>
    </source>
</evidence>
<organism evidence="1 2">
    <name type="scientific">Aromia moschata</name>
    <dbReference type="NCBI Taxonomy" id="1265417"/>
    <lineage>
        <taxon>Eukaryota</taxon>
        <taxon>Metazoa</taxon>
        <taxon>Ecdysozoa</taxon>
        <taxon>Arthropoda</taxon>
        <taxon>Hexapoda</taxon>
        <taxon>Insecta</taxon>
        <taxon>Pterygota</taxon>
        <taxon>Neoptera</taxon>
        <taxon>Endopterygota</taxon>
        <taxon>Coleoptera</taxon>
        <taxon>Polyphaga</taxon>
        <taxon>Cucujiformia</taxon>
        <taxon>Chrysomeloidea</taxon>
        <taxon>Cerambycidae</taxon>
        <taxon>Cerambycinae</taxon>
        <taxon>Callichromatini</taxon>
        <taxon>Aromia</taxon>
    </lineage>
</organism>
<comment type="caution">
    <text evidence="1">The sequence shown here is derived from an EMBL/GenBank/DDBJ whole genome shotgun (WGS) entry which is preliminary data.</text>
</comment>
<gene>
    <name evidence="1" type="ORF">NQ318_002848</name>
</gene>
<dbReference type="PANTHER" id="PTHR47326">
    <property type="entry name" value="TRANSPOSABLE ELEMENT TC3 TRANSPOSASE-LIKE PROTEIN"/>
    <property type="match status" value="1"/>
</dbReference>
<name>A0AAV8XT00_9CUCU</name>
<dbReference type="PANTHER" id="PTHR47326:SF1">
    <property type="entry name" value="HTH PSQ-TYPE DOMAIN-CONTAINING PROTEIN"/>
    <property type="match status" value="1"/>
</dbReference>